<comment type="subcellular location">
    <subcellularLocation>
        <location evidence="1">Cell membrane</location>
        <topology evidence="1">Single-pass membrane protein</topology>
    </subcellularLocation>
</comment>
<evidence type="ECO:0000313" key="9">
    <source>
        <dbReference type="EMBL" id="MBU9723884.1"/>
    </source>
</evidence>
<keyword evidence="10" id="KW-1185">Reference proteome</keyword>
<dbReference type="RefSeq" id="WP_176371370.1">
    <property type="nucleotide sequence ID" value="NZ_JAHQCR010000088.1"/>
</dbReference>
<keyword evidence="3 7" id="KW-0812">Transmembrane</keyword>
<name>A0ABS6K1T9_9BACI</name>
<dbReference type="InterPro" id="IPR055431">
    <property type="entry name" value="RsgI_M"/>
</dbReference>
<dbReference type="InterPro" id="IPR024449">
    <property type="entry name" value="Anti-sigma_RsgI_N"/>
</dbReference>
<dbReference type="Pfam" id="PF23750">
    <property type="entry name" value="RsgI_M"/>
    <property type="match status" value="1"/>
</dbReference>
<feature type="compositionally biased region" description="Acidic residues" evidence="6">
    <location>
        <begin position="273"/>
        <end position="282"/>
    </location>
</feature>
<evidence type="ECO:0000256" key="4">
    <source>
        <dbReference type="ARBA" id="ARBA00022989"/>
    </source>
</evidence>
<protein>
    <submittedName>
        <fullName evidence="9">Anti-sigma factor domain-containing protein</fullName>
    </submittedName>
</protein>
<feature type="compositionally biased region" description="Basic and acidic residues" evidence="6">
    <location>
        <begin position="303"/>
        <end position="320"/>
    </location>
</feature>
<reference evidence="9 10" key="1">
    <citation type="submission" date="2021-06" db="EMBL/GenBank/DDBJ databases">
        <title>Bacillus sp. RD4P76, an endophyte from a halophyte.</title>
        <authorList>
            <person name="Sun J.-Q."/>
        </authorList>
    </citation>
    <scope>NUCLEOTIDE SEQUENCE [LARGE SCALE GENOMIC DNA]</scope>
    <source>
        <strain evidence="9 10">JCM 17098</strain>
    </source>
</reference>
<keyword evidence="5 7" id="KW-0472">Membrane</keyword>
<dbReference type="PROSITE" id="PS51849">
    <property type="entry name" value="RSGI_N"/>
    <property type="match status" value="1"/>
</dbReference>
<accession>A0ABS6K1T9</accession>
<sequence length="388" mass="43628">MKQGIVMEKHRRFMIVMTNDGEFEKAKLQSNIQVGEEVTYSPFSGVHFTTRNINKTYSIPAAAILFFAFFISMMPFLNSDKVYGTVMIDMNPSIEISVDKHYDVIGVKGFNSKGKDILAHMEEELQGKTLNQATSLVIEEGKELGYLTEENYVYISSPFSYFNKELWGEDYDQWIMNMQDQFSVNFISLTVDNDIFQQAKELSLSPAKYMLLEQAKKSGIDLDYLELSSTAIQDIEKNSGLELEKIVSSDKLIVSRKESSEKIQADTQNEEVSTIEEDTFITSEKDDEVKEEEEPTRVVPPAKNKDEFVPPGQARDEKHPSTNNPGRGNSKDIKGDKHPSELKGDNKNRNGSKGNSKRNENAGNNGKGNSNKGNKEGPPGKKGNNSNR</sequence>
<organism evidence="9 10">
    <name type="scientific">Evansella alkalicola</name>
    <dbReference type="NCBI Taxonomy" id="745819"/>
    <lineage>
        <taxon>Bacteria</taxon>
        <taxon>Bacillati</taxon>
        <taxon>Bacillota</taxon>
        <taxon>Bacilli</taxon>
        <taxon>Bacillales</taxon>
        <taxon>Bacillaceae</taxon>
        <taxon>Evansella</taxon>
    </lineage>
</organism>
<dbReference type="EMBL" id="JAHQCR010000088">
    <property type="protein sequence ID" value="MBU9723884.1"/>
    <property type="molecule type" value="Genomic_DNA"/>
</dbReference>
<evidence type="ECO:0000259" key="8">
    <source>
        <dbReference type="PROSITE" id="PS51849"/>
    </source>
</evidence>
<keyword evidence="4 7" id="KW-1133">Transmembrane helix</keyword>
<evidence type="ECO:0000256" key="7">
    <source>
        <dbReference type="SAM" id="Phobius"/>
    </source>
</evidence>
<evidence type="ECO:0000256" key="5">
    <source>
        <dbReference type="ARBA" id="ARBA00023136"/>
    </source>
</evidence>
<comment type="caution">
    <text evidence="9">The sequence shown here is derived from an EMBL/GenBank/DDBJ whole genome shotgun (WGS) entry which is preliminary data.</text>
</comment>
<gene>
    <name evidence="9" type="ORF">KS407_20905</name>
</gene>
<dbReference type="Pfam" id="PF12791">
    <property type="entry name" value="RsgI_N"/>
    <property type="match status" value="1"/>
</dbReference>
<evidence type="ECO:0000313" key="10">
    <source>
        <dbReference type="Proteomes" id="UP000790580"/>
    </source>
</evidence>
<feature type="compositionally biased region" description="Low complexity" evidence="6">
    <location>
        <begin position="361"/>
        <end position="372"/>
    </location>
</feature>
<evidence type="ECO:0000256" key="2">
    <source>
        <dbReference type="ARBA" id="ARBA00022475"/>
    </source>
</evidence>
<feature type="transmembrane region" description="Helical" evidence="7">
    <location>
        <begin position="57"/>
        <end position="77"/>
    </location>
</feature>
<keyword evidence="2" id="KW-1003">Cell membrane</keyword>
<dbReference type="Proteomes" id="UP000790580">
    <property type="component" value="Unassembled WGS sequence"/>
</dbReference>
<feature type="region of interest" description="Disordered" evidence="6">
    <location>
        <begin position="257"/>
        <end position="388"/>
    </location>
</feature>
<evidence type="ECO:0000256" key="3">
    <source>
        <dbReference type="ARBA" id="ARBA00022692"/>
    </source>
</evidence>
<feature type="compositionally biased region" description="Basic and acidic residues" evidence="6">
    <location>
        <begin position="329"/>
        <end position="348"/>
    </location>
</feature>
<feature type="domain" description="RsgI N-terminal anti-sigma" evidence="8">
    <location>
        <begin position="2"/>
        <end position="49"/>
    </location>
</feature>
<evidence type="ECO:0000256" key="6">
    <source>
        <dbReference type="SAM" id="MobiDB-lite"/>
    </source>
</evidence>
<proteinExistence type="predicted"/>
<evidence type="ECO:0000256" key="1">
    <source>
        <dbReference type="ARBA" id="ARBA00004162"/>
    </source>
</evidence>